<sequence>MSYHNPDRSPSRLSLGIGAAIGVSAIYASYRAKVYIDRLRDRVAQLEEELERDVPGYVRSTETDEKKASEKPDHKPVRVFMDGAFDLMHYGHMNAFRTARELGDYLIVGVNSSETVAECKGTPPVLSDEERCEAVKACVWVDEIIPKSPYIMTPEYIQNVLFDQYKIDYIIHGDDPCLVDGKMSMPALRRPGSSRVSRGLRVSVITGRHGAMVLAKSHHIRLNEEESGDRNLGRRRASSANLELEEPSVCSVSRFFPTERLVSSFSARVKAQEPGQKVVYIDGAFDMFHAGYPCMNLKERVLSVLGCRYVDDVLADAPFAPTKDLILQLGVSVVVKGTERDVGERGLEHMGEDPYRVPREMGILTEIESESTLTVGEILKRIDVQRHARAKVIENKMKKEREYTANKHKDRLNAQRDA</sequence>
<evidence type="ECO:0000256" key="11">
    <source>
        <dbReference type="ARBA" id="ARBA00031473"/>
    </source>
</evidence>
<dbReference type="GO" id="GO:0004306">
    <property type="term" value="F:ethanolamine-phosphate cytidylyltransferase activity"/>
    <property type="evidence" value="ECO:0007669"/>
    <property type="project" value="UniProtKB-EC"/>
</dbReference>
<comment type="pathway">
    <text evidence="9">Phospholipid metabolism; phosphatidylethanolamine biosynthesis; phosphatidylethanolamine from ethanolamine: step 2/3.</text>
</comment>
<dbReference type="InterPro" id="IPR014729">
    <property type="entry name" value="Rossmann-like_a/b/a_fold"/>
</dbReference>
<evidence type="ECO:0000256" key="1">
    <source>
        <dbReference type="ARBA" id="ARBA00005189"/>
    </source>
</evidence>
<evidence type="ECO:0000256" key="2">
    <source>
        <dbReference type="ARBA" id="ARBA00010101"/>
    </source>
</evidence>
<dbReference type="PANTHER" id="PTHR45780:SF2">
    <property type="entry name" value="ETHANOLAMINE-PHOSPHATE CYTIDYLYLTRANSFERASE"/>
    <property type="match status" value="1"/>
</dbReference>
<keyword evidence="8" id="KW-1208">Phospholipid metabolism</keyword>
<gene>
    <name evidence="15" type="ORF">FOZ60_007887</name>
</gene>
<evidence type="ECO:0000256" key="5">
    <source>
        <dbReference type="ARBA" id="ARBA00022695"/>
    </source>
</evidence>
<dbReference type="NCBIfam" id="TIGR00125">
    <property type="entry name" value="cyt_tran_rel"/>
    <property type="match status" value="1"/>
</dbReference>
<dbReference type="GO" id="GO:0005737">
    <property type="term" value="C:cytoplasm"/>
    <property type="evidence" value="ECO:0007669"/>
    <property type="project" value="TreeGrafter"/>
</dbReference>
<name>A0A7J6NKQ3_PEROL</name>
<keyword evidence="13" id="KW-1133">Transmembrane helix</keyword>
<evidence type="ECO:0000313" key="16">
    <source>
        <dbReference type="Proteomes" id="UP000541610"/>
    </source>
</evidence>
<dbReference type="Proteomes" id="UP000541610">
    <property type="component" value="Unassembled WGS sequence"/>
</dbReference>
<evidence type="ECO:0000256" key="3">
    <source>
        <dbReference type="ARBA" id="ARBA00022516"/>
    </source>
</evidence>
<proteinExistence type="inferred from homology"/>
<keyword evidence="13" id="KW-0472">Membrane</keyword>
<evidence type="ECO:0000256" key="7">
    <source>
        <dbReference type="ARBA" id="ARBA00023209"/>
    </source>
</evidence>
<evidence type="ECO:0000259" key="14">
    <source>
        <dbReference type="Pfam" id="PF01467"/>
    </source>
</evidence>
<accession>A0A7J6NKQ3</accession>
<dbReference type="EC" id="2.7.7.14" evidence="10"/>
<dbReference type="SUPFAM" id="SSF52374">
    <property type="entry name" value="Nucleotidylyl transferase"/>
    <property type="match status" value="2"/>
</dbReference>
<keyword evidence="6" id="KW-0443">Lipid metabolism</keyword>
<dbReference type="EMBL" id="JABANP010000313">
    <property type="protein sequence ID" value="KAF4684418.1"/>
    <property type="molecule type" value="Genomic_DNA"/>
</dbReference>
<dbReference type="Pfam" id="PF01467">
    <property type="entry name" value="CTP_transf_like"/>
    <property type="match status" value="1"/>
</dbReference>
<evidence type="ECO:0000256" key="12">
    <source>
        <dbReference type="SAM" id="MobiDB-lite"/>
    </source>
</evidence>
<protein>
    <recommendedName>
        <fullName evidence="10">ethanolamine-phosphate cytidylyltransferase</fullName>
        <ecNumber evidence="10">2.7.7.14</ecNumber>
    </recommendedName>
    <alternativeName>
        <fullName evidence="11">CTP:phosphoethanolamine cytidylyltransferase</fullName>
    </alternativeName>
</protein>
<comment type="pathway">
    <text evidence="1">Lipid metabolism.</text>
</comment>
<evidence type="ECO:0000256" key="13">
    <source>
        <dbReference type="SAM" id="Phobius"/>
    </source>
</evidence>
<keyword evidence="5" id="KW-0548">Nucleotidyltransferase</keyword>
<dbReference type="GO" id="GO:0006646">
    <property type="term" value="P:phosphatidylethanolamine biosynthetic process"/>
    <property type="evidence" value="ECO:0007669"/>
    <property type="project" value="UniProtKB-UniPathway"/>
</dbReference>
<keyword evidence="3" id="KW-0444">Lipid biosynthesis</keyword>
<dbReference type="OrthoDB" id="40021at2759"/>
<feature type="transmembrane region" description="Helical" evidence="13">
    <location>
        <begin position="12"/>
        <end position="30"/>
    </location>
</feature>
<evidence type="ECO:0000256" key="6">
    <source>
        <dbReference type="ARBA" id="ARBA00023098"/>
    </source>
</evidence>
<feature type="domain" description="Cytidyltransferase-like" evidence="14">
    <location>
        <begin position="81"/>
        <end position="176"/>
    </location>
</feature>
<dbReference type="Gene3D" id="3.40.50.620">
    <property type="entry name" value="HUPs"/>
    <property type="match status" value="3"/>
</dbReference>
<evidence type="ECO:0000256" key="10">
    <source>
        <dbReference type="ARBA" id="ARBA00024221"/>
    </source>
</evidence>
<dbReference type="InterPro" id="IPR044608">
    <property type="entry name" value="Ect1/PCYT2"/>
</dbReference>
<evidence type="ECO:0000256" key="9">
    <source>
        <dbReference type="ARBA" id="ARBA00024191"/>
    </source>
</evidence>
<feature type="region of interest" description="Disordered" evidence="12">
    <location>
        <begin position="398"/>
        <end position="418"/>
    </location>
</feature>
<reference evidence="15 16" key="1">
    <citation type="submission" date="2020-04" db="EMBL/GenBank/DDBJ databases">
        <title>Perkinsus olseni comparative genomics.</title>
        <authorList>
            <person name="Bogema D.R."/>
        </authorList>
    </citation>
    <scope>NUCLEOTIDE SEQUENCE [LARGE SCALE GENOMIC DNA]</scope>
    <source>
        <strain evidence="15">00978-12</strain>
    </source>
</reference>
<evidence type="ECO:0000256" key="4">
    <source>
        <dbReference type="ARBA" id="ARBA00022679"/>
    </source>
</evidence>
<keyword evidence="4" id="KW-0808">Transferase</keyword>
<evidence type="ECO:0000256" key="8">
    <source>
        <dbReference type="ARBA" id="ARBA00023264"/>
    </source>
</evidence>
<dbReference type="AlphaFoldDB" id="A0A7J6NKQ3"/>
<comment type="similarity">
    <text evidence="2">Belongs to the cytidylyltransferase family.</text>
</comment>
<organism evidence="15 16">
    <name type="scientific">Perkinsus olseni</name>
    <name type="common">Perkinsus atlanticus</name>
    <dbReference type="NCBI Taxonomy" id="32597"/>
    <lineage>
        <taxon>Eukaryota</taxon>
        <taxon>Sar</taxon>
        <taxon>Alveolata</taxon>
        <taxon>Perkinsozoa</taxon>
        <taxon>Perkinsea</taxon>
        <taxon>Perkinsida</taxon>
        <taxon>Perkinsidae</taxon>
        <taxon>Perkinsus</taxon>
    </lineage>
</organism>
<keyword evidence="13" id="KW-0812">Transmembrane</keyword>
<dbReference type="UniPathway" id="UPA00558">
    <property type="reaction ID" value="UER00742"/>
</dbReference>
<comment type="caution">
    <text evidence="15">The sequence shown here is derived from an EMBL/GenBank/DDBJ whole genome shotgun (WGS) entry which is preliminary data.</text>
</comment>
<dbReference type="InterPro" id="IPR004821">
    <property type="entry name" value="Cyt_trans-like"/>
</dbReference>
<dbReference type="PANTHER" id="PTHR45780">
    <property type="entry name" value="ETHANOLAMINE-PHOSPHATE CYTIDYLYLTRANSFERASE"/>
    <property type="match status" value="1"/>
</dbReference>
<evidence type="ECO:0000313" key="15">
    <source>
        <dbReference type="EMBL" id="KAF4684418.1"/>
    </source>
</evidence>
<keyword evidence="7" id="KW-0594">Phospholipid biosynthesis</keyword>